<protein>
    <submittedName>
        <fullName evidence="2">Uncharacterized protein</fullName>
    </submittedName>
</protein>
<organism evidence="2 3">
    <name type="scientific">Glomus cerebriforme</name>
    <dbReference type="NCBI Taxonomy" id="658196"/>
    <lineage>
        <taxon>Eukaryota</taxon>
        <taxon>Fungi</taxon>
        <taxon>Fungi incertae sedis</taxon>
        <taxon>Mucoromycota</taxon>
        <taxon>Glomeromycotina</taxon>
        <taxon>Glomeromycetes</taxon>
        <taxon>Glomerales</taxon>
        <taxon>Glomeraceae</taxon>
        <taxon>Glomus</taxon>
    </lineage>
</organism>
<feature type="compositionally biased region" description="Polar residues" evidence="1">
    <location>
        <begin position="79"/>
        <end position="104"/>
    </location>
</feature>
<dbReference type="EMBL" id="QKYT01000058">
    <property type="protein sequence ID" value="RIA95606.1"/>
    <property type="molecule type" value="Genomic_DNA"/>
</dbReference>
<feature type="region of interest" description="Disordered" evidence="1">
    <location>
        <begin position="63"/>
        <end position="128"/>
    </location>
</feature>
<feature type="compositionally biased region" description="Low complexity" evidence="1">
    <location>
        <begin position="105"/>
        <end position="119"/>
    </location>
</feature>
<evidence type="ECO:0000313" key="3">
    <source>
        <dbReference type="Proteomes" id="UP000265703"/>
    </source>
</evidence>
<reference evidence="2 3" key="1">
    <citation type="submission" date="2018-06" db="EMBL/GenBank/DDBJ databases">
        <title>Comparative genomics reveals the genomic features of Rhizophagus irregularis, R. cerebriforme, R. diaphanum and Gigaspora rosea, and their symbiotic lifestyle signature.</title>
        <authorList>
            <person name="Morin E."/>
            <person name="San Clemente H."/>
            <person name="Chen E.C.H."/>
            <person name="De La Providencia I."/>
            <person name="Hainaut M."/>
            <person name="Kuo A."/>
            <person name="Kohler A."/>
            <person name="Murat C."/>
            <person name="Tang N."/>
            <person name="Roy S."/>
            <person name="Loubradou J."/>
            <person name="Henrissat B."/>
            <person name="Grigoriev I.V."/>
            <person name="Corradi N."/>
            <person name="Roux C."/>
            <person name="Martin F.M."/>
        </authorList>
    </citation>
    <scope>NUCLEOTIDE SEQUENCE [LARGE SCALE GENOMIC DNA]</scope>
    <source>
        <strain evidence="2 3">DAOM 227022</strain>
    </source>
</reference>
<dbReference type="Proteomes" id="UP000265703">
    <property type="component" value="Unassembled WGS sequence"/>
</dbReference>
<gene>
    <name evidence="2" type="ORF">C1645_802896</name>
</gene>
<evidence type="ECO:0000313" key="2">
    <source>
        <dbReference type="EMBL" id="RIA95606.1"/>
    </source>
</evidence>
<dbReference type="AlphaFoldDB" id="A0A397TF98"/>
<comment type="caution">
    <text evidence="2">The sequence shown here is derived from an EMBL/GenBank/DDBJ whole genome shotgun (WGS) entry which is preliminary data.</text>
</comment>
<name>A0A397TF98_9GLOM</name>
<sequence>MDNNNPSQNNLSNDIKYNFTDLPQTTVIQAAHSSSNINSNDSCSYNINGFSVMNDNDNTYPTHAHTSISLDHNHHQQHDASNNNDSQYYQQSISNGTSSNNDTISHNCQQSASNNSSPPQFYPQYIDQNPSHSTIFPLLNSLGITINSPQTNIIILPSTNSDIQNQLQHYLNPPSSTNNSQTRFQQ</sequence>
<accession>A0A397TF98</accession>
<evidence type="ECO:0000256" key="1">
    <source>
        <dbReference type="SAM" id="MobiDB-lite"/>
    </source>
</evidence>
<proteinExistence type="predicted"/>
<keyword evidence="3" id="KW-1185">Reference proteome</keyword>
<dbReference type="OrthoDB" id="2355651at2759"/>